<reference evidence="3" key="1">
    <citation type="journal article" date="2015" name="Proc. Natl. Acad. Sci. U.S.A.">
        <title>Genome sequence of the Asian Tiger mosquito, Aedes albopictus, reveals insights into its biology, genetics, and evolution.</title>
        <authorList>
            <person name="Chen X.G."/>
            <person name="Jiang X."/>
            <person name="Gu J."/>
            <person name="Xu M."/>
            <person name="Wu Y."/>
            <person name="Deng Y."/>
            <person name="Zhang C."/>
            <person name="Bonizzoni M."/>
            <person name="Dermauw W."/>
            <person name="Vontas J."/>
            <person name="Armbruster P."/>
            <person name="Huang X."/>
            <person name="Yang Y."/>
            <person name="Zhang H."/>
            <person name="He W."/>
            <person name="Peng H."/>
            <person name="Liu Y."/>
            <person name="Wu K."/>
            <person name="Chen J."/>
            <person name="Lirakis M."/>
            <person name="Topalis P."/>
            <person name="Van Leeuwen T."/>
            <person name="Hall A.B."/>
            <person name="Jiang X."/>
            <person name="Thorpe C."/>
            <person name="Mueller R.L."/>
            <person name="Sun C."/>
            <person name="Waterhouse R.M."/>
            <person name="Yan G."/>
            <person name="Tu Z.J."/>
            <person name="Fang X."/>
            <person name="James A.A."/>
        </authorList>
    </citation>
    <scope>NUCLEOTIDE SEQUENCE [LARGE SCALE GENOMIC DNA]</scope>
    <source>
        <strain evidence="3">Foshan</strain>
    </source>
</reference>
<dbReference type="SUPFAM" id="SSF56672">
    <property type="entry name" value="DNA/RNA polymerases"/>
    <property type="match status" value="1"/>
</dbReference>
<dbReference type="GeneID" id="134289590"/>
<feature type="domain" description="Reverse transcriptase" evidence="1">
    <location>
        <begin position="193"/>
        <end position="284"/>
    </location>
</feature>
<name>A0ABM2A3T3_AEDAL</name>
<protein>
    <recommendedName>
        <fullName evidence="1">Reverse transcriptase domain-containing protein</fullName>
    </recommendedName>
</protein>
<evidence type="ECO:0000313" key="3">
    <source>
        <dbReference type="Proteomes" id="UP000069940"/>
    </source>
</evidence>
<organism evidence="2 3">
    <name type="scientific">Aedes albopictus</name>
    <name type="common">Asian tiger mosquito</name>
    <name type="synonym">Stegomyia albopicta</name>
    <dbReference type="NCBI Taxonomy" id="7160"/>
    <lineage>
        <taxon>Eukaryota</taxon>
        <taxon>Metazoa</taxon>
        <taxon>Ecdysozoa</taxon>
        <taxon>Arthropoda</taxon>
        <taxon>Hexapoda</taxon>
        <taxon>Insecta</taxon>
        <taxon>Pterygota</taxon>
        <taxon>Neoptera</taxon>
        <taxon>Endopterygota</taxon>
        <taxon>Diptera</taxon>
        <taxon>Nematocera</taxon>
        <taxon>Culicoidea</taxon>
        <taxon>Culicidae</taxon>
        <taxon>Culicinae</taxon>
        <taxon>Aedini</taxon>
        <taxon>Aedes</taxon>
        <taxon>Stegomyia</taxon>
    </lineage>
</organism>
<sequence length="288" mass="33022">MNTSIENFTAVVKDAAEVAIPRTSEQPGRKALPWWSEEIKATVKRRRRALRAVKRLPADHPGKQEALEAYRALHLQYPPAVAEGLAEYFAELVAFDRYTDSFQHRIRDLPGISNFPIPVDLNNDPLNQPFPFREQGFHPGMSNGKSSGPDNIGYPMLKHLPASAKTSFLELVNQMWRENSFLQDWRKSIVIPIPKAKINTRDPTKYRPISLTSCVGKVVERMVNRRFREKLEAENRFEHHQHAFRPGYGTDTYFAQLDHLLKEAHTEGRHADIVSLDISKAFNRHGPH</sequence>
<dbReference type="PANTHER" id="PTHR19446">
    <property type="entry name" value="REVERSE TRANSCRIPTASES"/>
    <property type="match status" value="1"/>
</dbReference>
<reference evidence="2" key="2">
    <citation type="submission" date="2025-05" db="UniProtKB">
        <authorList>
            <consortium name="EnsemblMetazoa"/>
        </authorList>
    </citation>
    <scope>IDENTIFICATION</scope>
    <source>
        <strain evidence="2">Foshan</strain>
    </source>
</reference>
<dbReference type="EnsemblMetazoa" id="AALFPA23_024184.R36046">
    <property type="protein sequence ID" value="AALFPA23_024184.P36046"/>
    <property type="gene ID" value="AALFPA23_024184"/>
</dbReference>
<accession>A0ABM2A3T3</accession>
<dbReference type="Pfam" id="PF00078">
    <property type="entry name" value="RVT_1"/>
    <property type="match status" value="1"/>
</dbReference>
<dbReference type="InterPro" id="IPR043502">
    <property type="entry name" value="DNA/RNA_pol_sf"/>
</dbReference>
<evidence type="ECO:0000313" key="2">
    <source>
        <dbReference type="EnsemblMetazoa" id="AALFPA23_024184.P36046"/>
    </source>
</evidence>
<dbReference type="InterPro" id="IPR000477">
    <property type="entry name" value="RT_dom"/>
</dbReference>
<dbReference type="Proteomes" id="UP000069940">
    <property type="component" value="Unassembled WGS sequence"/>
</dbReference>
<keyword evidence="3" id="KW-1185">Reference proteome</keyword>
<dbReference type="RefSeq" id="XP_062711599.1">
    <property type="nucleotide sequence ID" value="XM_062855615.1"/>
</dbReference>
<evidence type="ECO:0000259" key="1">
    <source>
        <dbReference type="Pfam" id="PF00078"/>
    </source>
</evidence>
<proteinExistence type="predicted"/>